<proteinExistence type="predicted"/>
<evidence type="ECO:0000256" key="3">
    <source>
        <dbReference type="ARBA" id="ARBA00023163"/>
    </source>
</evidence>
<reference evidence="6" key="1">
    <citation type="submission" date="2020-06" db="EMBL/GenBank/DDBJ databases">
        <title>Legume-microbial interactions unlock mineral nutrients during tropical forest succession.</title>
        <authorList>
            <person name="Epihov D.Z."/>
        </authorList>
    </citation>
    <scope>NUCLEOTIDE SEQUENCE [LARGE SCALE GENOMIC DNA]</scope>
    <source>
        <strain evidence="6">Pan2503</strain>
    </source>
</reference>
<dbReference type="CDD" id="cd00090">
    <property type="entry name" value="HTH_ARSR"/>
    <property type="match status" value="1"/>
</dbReference>
<dbReference type="GO" id="GO:0003677">
    <property type="term" value="F:DNA binding"/>
    <property type="evidence" value="ECO:0007669"/>
    <property type="project" value="UniProtKB-KW"/>
</dbReference>
<sequence>MPKTAPSLVTRSAERFSALGGEPRLEILRLLLAAHPTGMVAGEIQEELGIPASTLSHHLEKLRQVGLVKVRRESTYLRYSADTDALGEVMNFLYEECCTRSRAVPSESVVQISGRTRPSPQPAGG</sequence>
<evidence type="ECO:0000256" key="2">
    <source>
        <dbReference type="ARBA" id="ARBA00023125"/>
    </source>
</evidence>
<dbReference type="Pfam" id="PF12840">
    <property type="entry name" value="HTH_20"/>
    <property type="match status" value="1"/>
</dbReference>
<keyword evidence="7" id="KW-1185">Reference proteome</keyword>
<dbReference type="InterPro" id="IPR036390">
    <property type="entry name" value="WH_DNA-bd_sf"/>
</dbReference>
<dbReference type="InterPro" id="IPR051011">
    <property type="entry name" value="Metal_resp_trans_reg"/>
</dbReference>
<accession>A0A7V8NNB5</accession>
<dbReference type="PRINTS" id="PR00778">
    <property type="entry name" value="HTHARSR"/>
</dbReference>
<feature type="region of interest" description="Disordered" evidence="4">
    <location>
        <begin position="105"/>
        <end position="125"/>
    </location>
</feature>
<keyword evidence="3" id="KW-0804">Transcription</keyword>
<dbReference type="InterPro" id="IPR001845">
    <property type="entry name" value="HTH_ArsR_DNA-bd_dom"/>
</dbReference>
<dbReference type="EMBL" id="JACDQQ010000550">
    <property type="protein sequence ID" value="MBA0084453.1"/>
    <property type="molecule type" value="Genomic_DNA"/>
</dbReference>
<evidence type="ECO:0000313" key="7">
    <source>
        <dbReference type="Proteomes" id="UP000567293"/>
    </source>
</evidence>
<dbReference type="PROSITE" id="PS50987">
    <property type="entry name" value="HTH_ARSR_2"/>
    <property type="match status" value="1"/>
</dbReference>
<dbReference type="Proteomes" id="UP000567293">
    <property type="component" value="Unassembled WGS sequence"/>
</dbReference>
<keyword evidence="2" id="KW-0238">DNA-binding</keyword>
<dbReference type="NCBIfam" id="NF033788">
    <property type="entry name" value="HTH_metalloreg"/>
    <property type="match status" value="1"/>
</dbReference>
<evidence type="ECO:0000256" key="1">
    <source>
        <dbReference type="ARBA" id="ARBA00023015"/>
    </source>
</evidence>
<evidence type="ECO:0000313" key="6">
    <source>
        <dbReference type="EMBL" id="MBA0084453.1"/>
    </source>
</evidence>
<dbReference type="InterPro" id="IPR011991">
    <property type="entry name" value="ArsR-like_HTH"/>
</dbReference>
<dbReference type="SUPFAM" id="SSF46785">
    <property type="entry name" value="Winged helix' DNA-binding domain"/>
    <property type="match status" value="1"/>
</dbReference>
<dbReference type="InterPro" id="IPR036388">
    <property type="entry name" value="WH-like_DNA-bd_sf"/>
</dbReference>
<dbReference type="Gene3D" id="1.10.10.10">
    <property type="entry name" value="Winged helix-like DNA-binding domain superfamily/Winged helix DNA-binding domain"/>
    <property type="match status" value="1"/>
</dbReference>
<dbReference type="AlphaFoldDB" id="A0A7V8NNB5"/>
<feature type="compositionally biased region" description="Polar residues" evidence="4">
    <location>
        <begin position="108"/>
        <end position="118"/>
    </location>
</feature>
<evidence type="ECO:0000259" key="5">
    <source>
        <dbReference type="PROSITE" id="PS50987"/>
    </source>
</evidence>
<comment type="caution">
    <text evidence="6">The sequence shown here is derived from an EMBL/GenBank/DDBJ whole genome shotgun (WGS) entry which is preliminary data.</text>
</comment>
<dbReference type="GO" id="GO:0003700">
    <property type="term" value="F:DNA-binding transcription factor activity"/>
    <property type="evidence" value="ECO:0007669"/>
    <property type="project" value="InterPro"/>
</dbReference>
<dbReference type="PANTHER" id="PTHR43132:SF2">
    <property type="entry name" value="ARSENICAL RESISTANCE OPERON REPRESSOR ARSR-RELATED"/>
    <property type="match status" value="1"/>
</dbReference>
<keyword evidence="1" id="KW-0805">Transcription regulation</keyword>
<feature type="domain" description="HTH arsR-type" evidence="5">
    <location>
        <begin position="4"/>
        <end position="101"/>
    </location>
</feature>
<protein>
    <submittedName>
        <fullName evidence="6">Winged helix-turn-helix transcriptional regulator</fullName>
    </submittedName>
</protein>
<evidence type="ECO:0000256" key="4">
    <source>
        <dbReference type="SAM" id="MobiDB-lite"/>
    </source>
</evidence>
<dbReference type="SMART" id="SM00418">
    <property type="entry name" value="HTH_ARSR"/>
    <property type="match status" value="1"/>
</dbReference>
<name>A0A7V8NNB5_9BACT</name>
<dbReference type="PANTHER" id="PTHR43132">
    <property type="entry name" value="ARSENICAL RESISTANCE OPERON REPRESSOR ARSR-RELATED"/>
    <property type="match status" value="1"/>
</dbReference>
<gene>
    <name evidence="6" type="ORF">HRJ53_05620</name>
</gene>
<organism evidence="6 7">
    <name type="scientific">Candidatus Acidiferrum panamense</name>
    <dbReference type="NCBI Taxonomy" id="2741543"/>
    <lineage>
        <taxon>Bacteria</taxon>
        <taxon>Pseudomonadati</taxon>
        <taxon>Acidobacteriota</taxon>
        <taxon>Terriglobia</taxon>
        <taxon>Candidatus Acidiferrales</taxon>
        <taxon>Candidatus Acidiferrum</taxon>
    </lineage>
</organism>